<evidence type="ECO:0000256" key="5">
    <source>
        <dbReference type="ARBA" id="ARBA00023125"/>
    </source>
</evidence>
<feature type="compositionally biased region" description="Basic and acidic residues" evidence="8">
    <location>
        <begin position="874"/>
        <end position="887"/>
    </location>
</feature>
<proteinExistence type="predicted"/>
<protein>
    <recommendedName>
        <fullName evidence="9">BED-type domain-containing protein</fullName>
    </recommendedName>
</protein>
<dbReference type="Pfam" id="PF08698">
    <property type="entry name" value="Fcf2"/>
    <property type="match status" value="1"/>
</dbReference>
<keyword evidence="4" id="KW-0862">Zinc</keyword>
<dbReference type="PANTHER" id="PTHR32166">
    <property type="entry name" value="OSJNBA0013A04.12 PROTEIN"/>
    <property type="match status" value="1"/>
</dbReference>
<dbReference type="InterPro" id="IPR007021">
    <property type="entry name" value="DUF659"/>
</dbReference>
<comment type="subcellular location">
    <subcellularLocation>
        <location evidence="1">Nucleus</location>
    </subcellularLocation>
</comment>
<evidence type="ECO:0000313" key="10">
    <source>
        <dbReference type="EMBL" id="KAF2310341.1"/>
    </source>
</evidence>
<dbReference type="InterPro" id="IPR012337">
    <property type="entry name" value="RNaseH-like_sf"/>
</dbReference>
<evidence type="ECO:0000256" key="3">
    <source>
        <dbReference type="ARBA" id="ARBA00022771"/>
    </source>
</evidence>
<dbReference type="Pfam" id="PF02892">
    <property type="entry name" value="zf-BED"/>
    <property type="match status" value="2"/>
</dbReference>
<evidence type="ECO:0000313" key="11">
    <source>
        <dbReference type="Proteomes" id="UP000467840"/>
    </source>
</evidence>
<feature type="region of interest" description="Disordered" evidence="8">
    <location>
        <begin position="874"/>
        <end position="902"/>
    </location>
</feature>
<dbReference type="InterPro" id="IPR003656">
    <property type="entry name" value="Znf_BED"/>
</dbReference>
<feature type="compositionally biased region" description="Basic residues" evidence="8">
    <location>
        <begin position="888"/>
        <end position="902"/>
    </location>
</feature>
<feature type="domain" description="BED-type" evidence="9">
    <location>
        <begin position="8"/>
        <end position="64"/>
    </location>
</feature>
<dbReference type="Proteomes" id="UP000467840">
    <property type="component" value="Chromosome 14"/>
</dbReference>
<dbReference type="EMBL" id="JAAGAX010000006">
    <property type="protein sequence ID" value="KAF2310341.1"/>
    <property type="molecule type" value="Genomic_DNA"/>
</dbReference>
<dbReference type="InterPro" id="IPR008906">
    <property type="entry name" value="HATC_C_dom"/>
</dbReference>
<evidence type="ECO:0000259" key="9">
    <source>
        <dbReference type="PROSITE" id="PS50808"/>
    </source>
</evidence>
<reference evidence="10 11" key="1">
    <citation type="journal article" date="2020" name="Mol. Plant">
        <title>The Chromosome-Based Rubber Tree Genome Provides New Insights into Spurge Genome Evolution and Rubber Biosynthesis.</title>
        <authorList>
            <person name="Liu J."/>
            <person name="Shi C."/>
            <person name="Shi C.C."/>
            <person name="Li W."/>
            <person name="Zhang Q.J."/>
            <person name="Zhang Y."/>
            <person name="Li K."/>
            <person name="Lu H.F."/>
            <person name="Shi C."/>
            <person name="Zhu S.T."/>
            <person name="Xiao Z.Y."/>
            <person name="Nan H."/>
            <person name="Yue Y."/>
            <person name="Zhu X.G."/>
            <person name="Wu Y."/>
            <person name="Hong X.N."/>
            <person name="Fan G.Y."/>
            <person name="Tong Y."/>
            <person name="Zhang D."/>
            <person name="Mao C.L."/>
            <person name="Liu Y.L."/>
            <person name="Hao S.J."/>
            <person name="Liu W.Q."/>
            <person name="Lv M.Q."/>
            <person name="Zhang H.B."/>
            <person name="Liu Y."/>
            <person name="Hu-Tang G.R."/>
            <person name="Wang J.P."/>
            <person name="Wang J.H."/>
            <person name="Sun Y.H."/>
            <person name="Ni S.B."/>
            <person name="Chen W.B."/>
            <person name="Zhang X.C."/>
            <person name="Jiao Y.N."/>
            <person name="Eichler E.E."/>
            <person name="Li G.H."/>
            <person name="Liu X."/>
            <person name="Gao L.Z."/>
        </authorList>
    </citation>
    <scope>NUCLEOTIDE SEQUENCE [LARGE SCALE GENOMIC DNA]</scope>
    <source>
        <strain evidence="11">cv. GT1</strain>
        <tissue evidence="10">Leaf</tissue>
    </source>
</reference>
<evidence type="ECO:0000256" key="1">
    <source>
        <dbReference type="ARBA" id="ARBA00004123"/>
    </source>
</evidence>
<evidence type="ECO:0000256" key="6">
    <source>
        <dbReference type="ARBA" id="ARBA00023242"/>
    </source>
</evidence>
<dbReference type="SUPFAM" id="SSF53098">
    <property type="entry name" value="Ribonuclease H-like"/>
    <property type="match status" value="1"/>
</dbReference>
<keyword evidence="2" id="KW-0479">Metal-binding</keyword>
<dbReference type="InterPro" id="IPR014810">
    <property type="entry name" value="Fcf2_C"/>
</dbReference>
<organism evidence="10 11">
    <name type="scientific">Hevea brasiliensis</name>
    <name type="common">Para rubber tree</name>
    <name type="synonym">Siphonia brasiliensis</name>
    <dbReference type="NCBI Taxonomy" id="3981"/>
    <lineage>
        <taxon>Eukaryota</taxon>
        <taxon>Viridiplantae</taxon>
        <taxon>Streptophyta</taxon>
        <taxon>Embryophyta</taxon>
        <taxon>Tracheophyta</taxon>
        <taxon>Spermatophyta</taxon>
        <taxon>Magnoliopsida</taxon>
        <taxon>eudicotyledons</taxon>
        <taxon>Gunneridae</taxon>
        <taxon>Pentapetalae</taxon>
        <taxon>rosids</taxon>
        <taxon>fabids</taxon>
        <taxon>Malpighiales</taxon>
        <taxon>Euphorbiaceae</taxon>
        <taxon>Crotonoideae</taxon>
        <taxon>Micrandreae</taxon>
        <taxon>Hevea</taxon>
    </lineage>
</organism>
<dbReference type="GO" id="GO:0005634">
    <property type="term" value="C:nucleus"/>
    <property type="evidence" value="ECO:0007669"/>
    <property type="project" value="UniProtKB-SubCell"/>
</dbReference>
<feature type="domain" description="BED-type" evidence="9">
    <location>
        <begin position="133"/>
        <end position="189"/>
    </location>
</feature>
<sequence length="902" mass="103705">MAPLRSSGIVDPGWEHGVAQDERKKKVKCNYCGKVVSGGIFRLKQHLARVSGEVTYCDKAPEEVYLRMKENLEGSRSNNKKGKQSQDDGQAYLNFQYDDEEDHEHHVGFKGKGKHLIGDTNLMLNLTPIRSLGYVDPGWDHGVAQDERKKKVKCNYCDKVVSGGINRFKQHLARIPGEVAPCKNAPEEVYLKIKENMKWHRTGRRQRQMDTKAISAFCKQSDNEDEEDEHEQDALLRIPIQAANSLYFHKMLELVGQYGPGLVGPQSQVITENTPSFKAAGKMLQEKRNNLFWTPCATYCIDRLLEDFLKIKCVGECIVKGQKITKLIYNSIWLLNLMKEFTQGQELLRPATTRFASSFSTLQSLLDNRTSLKRMFQSSKWTSSRFSKSDEGKEVEKIVATATFWKKVLYVSKSVDPVMQVLQKVDSGENPSMPYIYSDMCRAKFTIKSIHGDDARKYGPFWSVLENHWNSWLHHPLYMAAYFLNPSYRYRSDFLAQSEVIRGLNECIHRLEPDNMRKISASKQISDYNSAKGDFGTELAISTRTELDPAAWWQQHGISCLELQRIAVRVLSQTCSSFGCEHSWSIYDQIHSQRQNRFAQKRFEDLVFVHYNLRLRECQLKKRSSSSISLDGVLLERLLNDWIVEAEKQPFQEDEEILCNENGATYEDRCDDLIDYNDGIVEPHKGTLELVTMADVEPLDVDFRISMGEKKSLIGLSWEPKLPPLSSSTKISNTKSQDQPERSALWKPNTELIDGLFVPPNDPRKVNRLLRSQAKDTLGKDWFDMPAPTMTPELKKDLQLLKLRGALDPKRHYKKGESKSKTLPKYFQVGTVVESAIDFFSGRLTKKERKATIADEVLSDRTLAAYRKRKVQEIEEQNRPAGNEKWKIKGRQSRKRAKERRH</sequence>
<dbReference type="GO" id="GO:0046983">
    <property type="term" value="F:protein dimerization activity"/>
    <property type="evidence" value="ECO:0007669"/>
    <property type="project" value="InterPro"/>
</dbReference>
<dbReference type="PROSITE" id="PS50808">
    <property type="entry name" value="ZF_BED"/>
    <property type="match status" value="2"/>
</dbReference>
<dbReference type="AlphaFoldDB" id="A0A6A6M9B6"/>
<evidence type="ECO:0000256" key="7">
    <source>
        <dbReference type="PROSITE-ProRule" id="PRU00027"/>
    </source>
</evidence>
<dbReference type="GO" id="GO:0008270">
    <property type="term" value="F:zinc ion binding"/>
    <property type="evidence" value="ECO:0007669"/>
    <property type="project" value="UniProtKB-KW"/>
</dbReference>
<keyword evidence="6" id="KW-0539">Nucleus</keyword>
<name>A0A6A6M9B6_HEVBR</name>
<keyword evidence="3 7" id="KW-0863">Zinc-finger</keyword>
<keyword evidence="11" id="KW-1185">Reference proteome</keyword>
<dbReference type="Pfam" id="PF04937">
    <property type="entry name" value="DUF659"/>
    <property type="match status" value="1"/>
</dbReference>
<evidence type="ECO:0000256" key="2">
    <source>
        <dbReference type="ARBA" id="ARBA00022723"/>
    </source>
</evidence>
<accession>A0A6A6M9B6</accession>
<keyword evidence="5" id="KW-0238">DNA-binding</keyword>
<dbReference type="Pfam" id="PF05699">
    <property type="entry name" value="Dimer_Tnp_hAT"/>
    <property type="match status" value="1"/>
</dbReference>
<gene>
    <name evidence="10" type="ORF">GH714_007900</name>
</gene>
<evidence type="ECO:0000256" key="8">
    <source>
        <dbReference type="SAM" id="MobiDB-lite"/>
    </source>
</evidence>
<comment type="caution">
    <text evidence="10">The sequence shown here is derived from an EMBL/GenBank/DDBJ whole genome shotgun (WGS) entry which is preliminary data.</text>
</comment>
<evidence type="ECO:0000256" key="4">
    <source>
        <dbReference type="ARBA" id="ARBA00022833"/>
    </source>
</evidence>
<dbReference type="GO" id="GO:0003677">
    <property type="term" value="F:DNA binding"/>
    <property type="evidence" value="ECO:0007669"/>
    <property type="project" value="UniProtKB-KW"/>
</dbReference>
<dbReference type="PANTHER" id="PTHR32166:SF105">
    <property type="entry name" value="HAT DIMERIZATION DOMAIN-CONTAINING PROTEIN"/>
    <property type="match status" value="1"/>
</dbReference>